<comment type="caution">
    <text evidence="1">The sequence shown here is derived from an EMBL/GenBank/DDBJ whole genome shotgun (WGS) entry which is preliminary data.</text>
</comment>
<dbReference type="EMBL" id="LKCM01000231">
    <property type="protein sequence ID" value="KPQ42473.1"/>
    <property type="molecule type" value="Genomic_DNA"/>
</dbReference>
<dbReference type="Proteomes" id="UP000050360">
    <property type="component" value="Unassembled WGS sequence"/>
</dbReference>
<evidence type="ECO:0000313" key="2">
    <source>
        <dbReference type="Proteomes" id="UP000050360"/>
    </source>
</evidence>
<evidence type="ECO:0000313" key="1">
    <source>
        <dbReference type="EMBL" id="KPQ42473.1"/>
    </source>
</evidence>
<gene>
    <name evidence="1" type="ORF">MPEBLZ_02971</name>
</gene>
<reference evidence="1 2" key="1">
    <citation type="submission" date="2015-09" db="EMBL/GenBank/DDBJ databases">
        <title>A metagenomics-based metabolic model of nitrate-dependent anaerobic oxidation of methane by Methanoperedens-like archaea.</title>
        <authorList>
            <person name="Arshad A."/>
            <person name="Speth D.R."/>
            <person name="De Graaf R.M."/>
            <person name="Op Den Camp H.J."/>
            <person name="Jetten M.S."/>
            <person name="Welte C.U."/>
        </authorList>
    </citation>
    <scope>NUCLEOTIDE SEQUENCE [LARGE SCALE GENOMIC DNA]</scope>
</reference>
<name>A0A0P8A2Z5_9EURY</name>
<feature type="non-terminal residue" evidence="1">
    <location>
        <position position="63"/>
    </location>
</feature>
<organism evidence="1 2">
    <name type="scientific">Candidatus Methanoperedens nitratireducens</name>
    <dbReference type="NCBI Taxonomy" id="1392998"/>
    <lineage>
        <taxon>Archaea</taxon>
        <taxon>Methanobacteriati</taxon>
        <taxon>Methanobacteriota</taxon>
        <taxon>Stenosarchaea group</taxon>
        <taxon>Methanomicrobia</taxon>
        <taxon>Methanosarcinales</taxon>
        <taxon>ANME-2 cluster</taxon>
        <taxon>Candidatus Methanoperedentaceae</taxon>
        <taxon>Candidatus Methanoperedens</taxon>
    </lineage>
</organism>
<dbReference type="AlphaFoldDB" id="A0A0P8A2Z5"/>
<proteinExistence type="predicted"/>
<protein>
    <submittedName>
        <fullName evidence="1">Uncharacterized protein</fullName>
    </submittedName>
</protein>
<accession>A0A0P8A2Z5</accession>
<sequence>MLQPFTHIGLEQYQDFTYLTTSTLIPHGCDVRHQKIGMIPYIHDPSGMKVITIAKGTIHPLPH</sequence>